<accession>A0A0C3CHG9</accession>
<protein>
    <submittedName>
        <fullName evidence="2">Uncharacterized protein</fullName>
    </submittedName>
</protein>
<evidence type="ECO:0000313" key="3">
    <source>
        <dbReference type="Proteomes" id="UP000054166"/>
    </source>
</evidence>
<dbReference type="OrthoDB" id="3232296at2759"/>
<keyword evidence="1" id="KW-0472">Membrane</keyword>
<feature type="transmembrane region" description="Helical" evidence="1">
    <location>
        <begin position="277"/>
        <end position="301"/>
    </location>
</feature>
<feature type="transmembrane region" description="Helical" evidence="1">
    <location>
        <begin position="177"/>
        <end position="197"/>
    </location>
</feature>
<evidence type="ECO:0000313" key="2">
    <source>
        <dbReference type="EMBL" id="KIM89227.1"/>
    </source>
</evidence>
<feature type="transmembrane region" description="Helical" evidence="1">
    <location>
        <begin position="6"/>
        <end position="25"/>
    </location>
</feature>
<dbReference type="InParanoid" id="A0A0C3CHG9"/>
<keyword evidence="1" id="KW-1133">Transmembrane helix</keyword>
<organism evidence="2 3">
    <name type="scientific">Piloderma croceum (strain F 1598)</name>
    <dbReference type="NCBI Taxonomy" id="765440"/>
    <lineage>
        <taxon>Eukaryota</taxon>
        <taxon>Fungi</taxon>
        <taxon>Dikarya</taxon>
        <taxon>Basidiomycota</taxon>
        <taxon>Agaricomycotina</taxon>
        <taxon>Agaricomycetes</taxon>
        <taxon>Agaricomycetidae</taxon>
        <taxon>Atheliales</taxon>
        <taxon>Atheliaceae</taxon>
        <taxon>Piloderma</taxon>
    </lineage>
</organism>
<sequence length="319" mass="36499">MNTFLVLQIIPSHAGLPLLVITFLFSQGAKRHPTLINVCISWIMSGIFSTMLLYAGQSTGPEPDKALCMAQTSLLYGVTPMCAVAILMLVYYVWTCYDSHRYKPTVLATHNPEKVNRSRRFFYCSLDYHPLSNSMSIFTAFICLSATAIEIRIALMLHRNWRGLRKAGKSSGVSVQFIVRILVFGTYIFMSMLFSLATVWDPRSAVPDMYVATIRFAVMLIFGSQPDVWRTWWPWRRRRPQRVINLSQEPSYMNRKFDLDEKISDSDGDILDIGNCIVAYCSGFCLSIAYFLIGICAEFSLPLLCFRKARSLLTFFRRM</sequence>
<reference evidence="3" key="2">
    <citation type="submission" date="2015-01" db="EMBL/GenBank/DDBJ databases">
        <title>Evolutionary Origins and Diversification of the Mycorrhizal Mutualists.</title>
        <authorList>
            <consortium name="DOE Joint Genome Institute"/>
            <consortium name="Mycorrhizal Genomics Consortium"/>
            <person name="Kohler A."/>
            <person name="Kuo A."/>
            <person name="Nagy L.G."/>
            <person name="Floudas D."/>
            <person name="Copeland A."/>
            <person name="Barry K.W."/>
            <person name="Cichocki N."/>
            <person name="Veneault-Fourrey C."/>
            <person name="LaButti K."/>
            <person name="Lindquist E.A."/>
            <person name="Lipzen A."/>
            <person name="Lundell T."/>
            <person name="Morin E."/>
            <person name="Murat C."/>
            <person name="Riley R."/>
            <person name="Ohm R."/>
            <person name="Sun H."/>
            <person name="Tunlid A."/>
            <person name="Henrissat B."/>
            <person name="Grigoriev I.V."/>
            <person name="Hibbett D.S."/>
            <person name="Martin F."/>
        </authorList>
    </citation>
    <scope>NUCLEOTIDE SEQUENCE [LARGE SCALE GENOMIC DNA]</scope>
    <source>
        <strain evidence="3">F 1598</strain>
    </source>
</reference>
<feature type="transmembrane region" description="Helical" evidence="1">
    <location>
        <begin position="74"/>
        <end position="94"/>
    </location>
</feature>
<dbReference type="AlphaFoldDB" id="A0A0C3CHG9"/>
<dbReference type="EMBL" id="KN832975">
    <property type="protein sequence ID" value="KIM89227.1"/>
    <property type="molecule type" value="Genomic_DNA"/>
</dbReference>
<proteinExistence type="predicted"/>
<feature type="transmembrane region" description="Helical" evidence="1">
    <location>
        <begin position="137"/>
        <end position="157"/>
    </location>
</feature>
<feature type="transmembrane region" description="Helical" evidence="1">
    <location>
        <begin position="34"/>
        <end position="54"/>
    </location>
</feature>
<name>A0A0C3CHG9_PILCF</name>
<keyword evidence="1" id="KW-0812">Transmembrane</keyword>
<dbReference type="Proteomes" id="UP000054166">
    <property type="component" value="Unassembled WGS sequence"/>
</dbReference>
<evidence type="ECO:0000256" key="1">
    <source>
        <dbReference type="SAM" id="Phobius"/>
    </source>
</evidence>
<keyword evidence="3" id="KW-1185">Reference proteome</keyword>
<gene>
    <name evidence="2" type="ORF">PILCRDRAFT_216764</name>
</gene>
<dbReference type="STRING" id="765440.A0A0C3CHG9"/>
<dbReference type="HOGENOM" id="CLU_065186_1_0_1"/>
<reference evidence="2 3" key="1">
    <citation type="submission" date="2014-04" db="EMBL/GenBank/DDBJ databases">
        <authorList>
            <consortium name="DOE Joint Genome Institute"/>
            <person name="Kuo A."/>
            <person name="Tarkka M."/>
            <person name="Buscot F."/>
            <person name="Kohler A."/>
            <person name="Nagy L.G."/>
            <person name="Floudas D."/>
            <person name="Copeland A."/>
            <person name="Barry K.W."/>
            <person name="Cichocki N."/>
            <person name="Veneault-Fourrey C."/>
            <person name="LaButti K."/>
            <person name="Lindquist E.A."/>
            <person name="Lipzen A."/>
            <person name="Lundell T."/>
            <person name="Morin E."/>
            <person name="Murat C."/>
            <person name="Sun H."/>
            <person name="Tunlid A."/>
            <person name="Henrissat B."/>
            <person name="Grigoriev I.V."/>
            <person name="Hibbett D.S."/>
            <person name="Martin F."/>
            <person name="Nordberg H.P."/>
            <person name="Cantor M.N."/>
            <person name="Hua S.X."/>
        </authorList>
    </citation>
    <scope>NUCLEOTIDE SEQUENCE [LARGE SCALE GENOMIC DNA]</scope>
    <source>
        <strain evidence="2 3">F 1598</strain>
    </source>
</reference>